<dbReference type="SUPFAM" id="SSF53254">
    <property type="entry name" value="Phosphoglycerate mutase-like"/>
    <property type="match status" value="1"/>
</dbReference>
<dbReference type="InterPro" id="IPR029033">
    <property type="entry name" value="His_PPase_superfam"/>
</dbReference>
<reference evidence="4" key="1">
    <citation type="journal article" date="2019" name="Int. J. Syst. Evol. Microbiol.">
        <title>The Global Catalogue of Microorganisms (GCM) 10K type strain sequencing project: providing services to taxonomists for standard genome sequencing and annotation.</title>
        <authorList>
            <consortium name="The Broad Institute Genomics Platform"/>
            <consortium name="The Broad Institute Genome Sequencing Center for Infectious Disease"/>
            <person name="Wu L."/>
            <person name="Ma J."/>
        </authorList>
    </citation>
    <scope>NUCLEOTIDE SEQUENCE [LARGE SCALE GENOMIC DNA]</scope>
    <source>
        <strain evidence="4">NBRC 113072</strain>
    </source>
</reference>
<dbReference type="Pfam" id="PF00300">
    <property type="entry name" value="His_Phos_1"/>
    <property type="match status" value="1"/>
</dbReference>
<evidence type="ECO:0000313" key="4">
    <source>
        <dbReference type="Proteomes" id="UP001157126"/>
    </source>
</evidence>
<dbReference type="CDD" id="cd03673">
    <property type="entry name" value="NUDIX_Ap6A_hydrolase"/>
    <property type="match status" value="1"/>
</dbReference>
<dbReference type="RefSeq" id="WP_284304610.1">
    <property type="nucleotide sequence ID" value="NZ_BSUO01000001.1"/>
</dbReference>
<name>A0ABQ6IST8_9MICO</name>
<dbReference type="PROSITE" id="PS00893">
    <property type="entry name" value="NUDIX_BOX"/>
    <property type="match status" value="1"/>
</dbReference>
<dbReference type="Pfam" id="PF00293">
    <property type="entry name" value="NUDIX"/>
    <property type="match status" value="1"/>
</dbReference>
<sequence length="306" mass="34411">MTTTPAAGTIPWRKHAGRLEVALVHRPKYDDWAWPKGKLDPGEEWTAAAVRETWEETGLRVRLGRPLPTSRYRLARGEKKEVRYWAAEVTGGHGRLENEIDELRWVTPGQARRLLTYDRDLDQLEALTGGPLHTRTVMVVRHALAVPRKQWDGDDDRLRPLNEKGHERSAALVPVFAAYDLTRVVSSPSVRCADTMRPYLEEAGDQVSTTWSTPLSEEGFEEHPHRLAKAVTGGLEGTEPVALCSHGPVLRTLLDRVHTHFRTPGKAVKRTLRATQRENLDKGEALVFHVTVGSKPAIIAVERHRP</sequence>
<accession>A0ABQ6IST8</accession>
<organism evidence="3 4">
    <name type="scientific">Mobilicoccus caccae</name>
    <dbReference type="NCBI Taxonomy" id="1859295"/>
    <lineage>
        <taxon>Bacteria</taxon>
        <taxon>Bacillati</taxon>
        <taxon>Actinomycetota</taxon>
        <taxon>Actinomycetes</taxon>
        <taxon>Micrococcales</taxon>
        <taxon>Dermatophilaceae</taxon>
        <taxon>Mobilicoccus</taxon>
    </lineage>
</organism>
<evidence type="ECO:0000256" key="1">
    <source>
        <dbReference type="ARBA" id="ARBA00022801"/>
    </source>
</evidence>
<protein>
    <submittedName>
        <fullName evidence="3">ADP-ribose pyrophosphatase</fullName>
    </submittedName>
</protein>
<keyword evidence="1" id="KW-0378">Hydrolase</keyword>
<gene>
    <name evidence="3" type="ORF">GCM10025883_30480</name>
</gene>
<dbReference type="Proteomes" id="UP001157126">
    <property type="component" value="Unassembled WGS sequence"/>
</dbReference>
<dbReference type="InterPro" id="IPR013078">
    <property type="entry name" value="His_Pase_superF_clade-1"/>
</dbReference>
<dbReference type="Gene3D" id="3.90.79.10">
    <property type="entry name" value="Nucleoside Triphosphate Pyrophosphohydrolase"/>
    <property type="match status" value="1"/>
</dbReference>
<dbReference type="InterPro" id="IPR020084">
    <property type="entry name" value="NUDIX_hydrolase_CS"/>
</dbReference>
<dbReference type="SMART" id="SM00855">
    <property type="entry name" value="PGAM"/>
    <property type="match status" value="1"/>
</dbReference>
<dbReference type="InterPro" id="IPR000086">
    <property type="entry name" value="NUDIX_hydrolase_dom"/>
</dbReference>
<dbReference type="EMBL" id="BSUO01000001">
    <property type="protein sequence ID" value="GMA41003.1"/>
    <property type="molecule type" value="Genomic_DNA"/>
</dbReference>
<evidence type="ECO:0000259" key="2">
    <source>
        <dbReference type="PROSITE" id="PS51462"/>
    </source>
</evidence>
<dbReference type="Gene3D" id="3.40.50.1240">
    <property type="entry name" value="Phosphoglycerate mutase-like"/>
    <property type="match status" value="1"/>
</dbReference>
<dbReference type="InterPro" id="IPR051325">
    <property type="entry name" value="Nudix_hydrolase_domain"/>
</dbReference>
<dbReference type="InterPro" id="IPR015797">
    <property type="entry name" value="NUDIX_hydrolase-like_dom_sf"/>
</dbReference>
<dbReference type="PROSITE" id="PS51462">
    <property type="entry name" value="NUDIX"/>
    <property type="match status" value="1"/>
</dbReference>
<evidence type="ECO:0000313" key="3">
    <source>
        <dbReference type="EMBL" id="GMA41003.1"/>
    </source>
</evidence>
<dbReference type="CDD" id="cd07040">
    <property type="entry name" value="HP"/>
    <property type="match status" value="1"/>
</dbReference>
<dbReference type="PANTHER" id="PTHR21340">
    <property type="entry name" value="DIADENOSINE 5,5-P1,P4-TETRAPHOSPHATE PYROPHOSPHOHYDROLASE MUTT"/>
    <property type="match status" value="1"/>
</dbReference>
<comment type="caution">
    <text evidence="3">The sequence shown here is derived from an EMBL/GenBank/DDBJ whole genome shotgun (WGS) entry which is preliminary data.</text>
</comment>
<proteinExistence type="predicted"/>
<dbReference type="SUPFAM" id="SSF55811">
    <property type="entry name" value="Nudix"/>
    <property type="match status" value="1"/>
</dbReference>
<feature type="domain" description="Nudix hydrolase" evidence="2">
    <location>
        <begin position="2"/>
        <end position="128"/>
    </location>
</feature>
<keyword evidence="4" id="KW-1185">Reference proteome</keyword>
<dbReference type="PANTHER" id="PTHR21340:SF0">
    <property type="entry name" value="BIS(5'-NUCLEOSYL)-TETRAPHOSPHATASE [ASYMMETRICAL]"/>
    <property type="match status" value="1"/>
</dbReference>